<proteinExistence type="predicted"/>
<dbReference type="GeneID" id="59349290"/>
<dbReference type="RefSeq" id="XP_037216168.1">
    <property type="nucleotide sequence ID" value="XM_037366774.1"/>
</dbReference>
<dbReference type="AlphaFoldDB" id="A0A8H6SBH3"/>
<dbReference type="OrthoDB" id="3236040at2759"/>
<dbReference type="EMBL" id="JACAZF010000009">
    <property type="protein sequence ID" value="KAF7294805.1"/>
    <property type="molecule type" value="Genomic_DNA"/>
</dbReference>
<feature type="compositionally biased region" description="Polar residues" evidence="1">
    <location>
        <begin position="96"/>
        <end position="121"/>
    </location>
</feature>
<protein>
    <submittedName>
        <fullName evidence="2">Uncharacterized protein</fullName>
    </submittedName>
</protein>
<accession>A0A8H6SBH3</accession>
<keyword evidence="3" id="KW-1185">Reference proteome</keyword>
<reference evidence="2" key="1">
    <citation type="submission" date="2020-05" db="EMBL/GenBank/DDBJ databases">
        <title>Mycena genomes resolve the evolution of fungal bioluminescence.</title>
        <authorList>
            <person name="Tsai I.J."/>
        </authorList>
    </citation>
    <scope>NUCLEOTIDE SEQUENCE</scope>
    <source>
        <strain evidence="2">171206Taipei</strain>
    </source>
</reference>
<name>A0A8H6SBH3_9AGAR</name>
<gene>
    <name evidence="2" type="ORF">MIND_01018200</name>
</gene>
<feature type="region of interest" description="Disordered" evidence="1">
    <location>
        <begin position="1"/>
        <end position="46"/>
    </location>
</feature>
<evidence type="ECO:0000313" key="2">
    <source>
        <dbReference type="EMBL" id="KAF7294805.1"/>
    </source>
</evidence>
<organism evidence="2 3">
    <name type="scientific">Mycena indigotica</name>
    <dbReference type="NCBI Taxonomy" id="2126181"/>
    <lineage>
        <taxon>Eukaryota</taxon>
        <taxon>Fungi</taxon>
        <taxon>Dikarya</taxon>
        <taxon>Basidiomycota</taxon>
        <taxon>Agaricomycotina</taxon>
        <taxon>Agaricomycetes</taxon>
        <taxon>Agaricomycetidae</taxon>
        <taxon>Agaricales</taxon>
        <taxon>Marasmiineae</taxon>
        <taxon>Mycenaceae</taxon>
        <taxon>Mycena</taxon>
    </lineage>
</organism>
<evidence type="ECO:0000313" key="3">
    <source>
        <dbReference type="Proteomes" id="UP000636479"/>
    </source>
</evidence>
<feature type="compositionally biased region" description="Low complexity" evidence="1">
    <location>
        <begin position="1"/>
        <end position="22"/>
    </location>
</feature>
<feature type="region of interest" description="Disordered" evidence="1">
    <location>
        <begin position="60"/>
        <end position="140"/>
    </location>
</feature>
<comment type="caution">
    <text evidence="2">The sequence shown here is derived from an EMBL/GenBank/DDBJ whole genome shotgun (WGS) entry which is preliminary data.</text>
</comment>
<dbReference type="Proteomes" id="UP000636479">
    <property type="component" value="Unassembled WGS sequence"/>
</dbReference>
<evidence type="ECO:0000256" key="1">
    <source>
        <dbReference type="SAM" id="MobiDB-lite"/>
    </source>
</evidence>
<sequence>MPPALRRSSSSPSVRSSAAPYPNIGMLPPGSRSNGHRRSTGSETSIRRVLQDIEWWRVTDGQFTHEEDSEEQDQPTDGAGSPLELAPVAEMAALSISPSRHGQESSTSSVESTPDQAQPSALFQPDTPPPALRRTRSDTSPVMLSMLSIDDLEHQYADFATSPLSSPLLFSH</sequence>